<protein>
    <submittedName>
        <fullName evidence="2">Uncharacterized protein</fullName>
    </submittedName>
</protein>
<feature type="compositionally biased region" description="Basic and acidic residues" evidence="1">
    <location>
        <begin position="164"/>
        <end position="179"/>
    </location>
</feature>
<sequence length="244" mass="27871">MSKCNVTIEVFFKTEIKVDSSLSGVRDSGHCQGFILVDSLINLRSFQDVNPRTIRIIRVQSSEGTFRRRPTSTTCEARRLTREKVRRRTEIEQIHHNHCADCDADASVSRCEASVSVTERDQWVACTCETCCTLRSLISLSQRHLQRYWEALELGQCQTALVQKHTERERERERERDGPAEPSLAAPLRSSDKARPEELSRKWLHFLSPSAVFSPPTRAASTNAVFCQSAFIGVNLPRYCREEN</sequence>
<name>A0AAV6Q303_SOLSE</name>
<proteinExistence type="predicted"/>
<organism evidence="2 3">
    <name type="scientific">Solea senegalensis</name>
    <name type="common">Senegalese sole</name>
    <dbReference type="NCBI Taxonomy" id="28829"/>
    <lineage>
        <taxon>Eukaryota</taxon>
        <taxon>Metazoa</taxon>
        <taxon>Chordata</taxon>
        <taxon>Craniata</taxon>
        <taxon>Vertebrata</taxon>
        <taxon>Euteleostomi</taxon>
        <taxon>Actinopterygii</taxon>
        <taxon>Neopterygii</taxon>
        <taxon>Teleostei</taxon>
        <taxon>Neoteleostei</taxon>
        <taxon>Acanthomorphata</taxon>
        <taxon>Carangaria</taxon>
        <taxon>Pleuronectiformes</taxon>
        <taxon>Pleuronectoidei</taxon>
        <taxon>Soleidae</taxon>
        <taxon>Solea</taxon>
    </lineage>
</organism>
<keyword evidence="3" id="KW-1185">Reference proteome</keyword>
<evidence type="ECO:0000256" key="1">
    <source>
        <dbReference type="SAM" id="MobiDB-lite"/>
    </source>
</evidence>
<evidence type="ECO:0000313" key="2">
    <source>
        <dbReference type="EMBL" id="KAG7480314.1"/>
    </source>
</evidence>
<feature type="region of interest" description="Disordered" evidence="1">
    <location>
        <begin position="164"/>
        <end position="193"/>
    </location>
</feature>
<gene>
    <name evidence="2" type="ORF">JOB18_047974</name>
</gene>
<dbReference type="AlphaFoldDB" id="A0AAV6Q303"/>
<reference evidence="2 3" key="1">
    <citation type="journal article" date="2021" name="Sci. Rep.">
        <title>Chromosome anchoring in Senegalese sole (Solea senegalensis) reveals sex-associated markers and genome rearrangements in flatfish.</title>
        <authorList>
            <person name="Guerrero-Cozar I."/>
            <person name="Gomez-Garrido J."/>
            <person name="Berbel C."/>
            <person name="Martinez-Blanch J.F."/>
            <person name="Alioto T."/>
            <person name="Claros M.G."/>
            <person name="Gagnaire P.A."/>
            <person name="Manchado M."/>
        </authorList>
    </citation>
    <scope>NUCLEOTIDE SEQUENCE [LARGE SCALE GENOMIC DNA]</scope>
    <source>
        <strain evidence="2">Sse05_10M</strain>
    </source>
</reference>
<accession>A0AAV6Q303</accession>
<dbReference type="EMBL" id="JAGKHQ010000020">
    <property type="protein sequence ID" value="KAG7480314.1"/>
    <property type="molecule type" value="Genomic_DNA"/>
</dbReference>
<evidence type="ECO:0000313" key="3">
    <source>
        <dbReference type="Proteomes" id="UP000693946"/>
    </source>
</evidence>
<comment type="caution">
    <text evidence="2">The sequence shown here is derived from an EMBL/GenBank/DDBJ whole genome shotgun (WGS) entry which is preliminary data.</text>
</comment>
<dbReference type="Proteomes" id="UP000693946">
    <property type="component" value="Linkage Group LG8"/>
</dbReference>